<dbReference type="Gene3D" id="3.40.50.2300">
    <property type="match status" value="1"/>
</dbReference>
<name>A0A9X1QVG3_9FLAO</name>
<accession>A0A9X1QVG3</accession>
<reference evidence="3" key="1">
    <citation type="submission" date="2021-09" db="EMBL/GenBank/DDBJ databases">
        <title>Genome of Aequorivita sp. strain F47161.</title>
        <authorList>
            <person name="Wang Y."/>
        </authorList>
    </citation>
    <scope>NUCLEOTIDE SEQUENCE</scope>
    <source>
        <strain evidence="3">F47161</strain>
    </source>
</reference>
<dbReference type="Proteomes" id="UP001139461">
    <property type="component" value="Unassembled WGS sequence"/>
</dbReference>
<keyword evidence="4" id="KW-1185">Reference proteome</keyword>
<evidence type="ECO:0000313" key="3">
    <source>
        <dbReference type="EMBL" id="MCG2419485.1"/>
    </source>
</evidence>
<sequence length="221" mass="24983">MFKKVLISEDLGSISNGVVSVLESLHIDNIHQVQYCDDAYLKIKRASLDERPFDLLITDLSYKADHRHQKYPSGEVLIKAIKQEYPNIKIITYSIEDRPQKVRTVMLDCMSNAFVCKGRNGLKELDEAIAAVLQNKTYLSPQIGNALRETSTSEIEDYDIEIMKLLANGQSQEEISLDFKGKNIKPNSLSAIEKKIVKLRNQFNAKNTTHLISTAKDLGLI</sequence>
<protein>
    <submittedName>
        <fullName evidence="3">Response regulator</fullName>
    </submittedName>
</protein>
<comment type="caution">
    <text evidence="3">The sequence shown here is derived from an EMBL/GenBank/DDBJ whole genome shotgun (WGS) entry which is preliminary data.</text>
</comment>
<dbReference type="PROSITE" id="PS50110">
    <property type="entry name" value="RESPONSE_REGULATORY"/>
    <property type="match status" value="1"/>
</dbReference>
<evidence type="ECO:0000313" key="4">
    <source>
        <dbReference type="Proteomes" id="UP001139461"/>
    </source>
</evidence>
<feature type="domain" description="Response regulatory" evidence="2">
    <location>
        <begin position="4"/>
        <end position="132"/>
    </location>
</feature>
<feature type="modified residue" description="4-aspartylphosphate" evidence="1">
    <location>
        <position position="59"/>
    </location>
</feature>
<dbReference type="GO" id="GO:0000160">
    <property type="term" value="P:phosphorelay signal transduction system"/>
    <property type="evidence" value="ECO:0007669"/>
    <property type="project" value="InterPro"/>
</dbReference>
<dbReference type="RefSeq" id="WP_237603271.1">
    <property type="nucleotide sequence ID" value="NZ_JAIRBA010000020.1"/>
</dbReference>
<proteinExistence type="predicted"/>
<dbReference type="EMBL" id="JAIRBA010000020">
    <property type="protein sequence ID" value="MCG2419485.1"/>
    <property type="molecule type" value="Genomic_DNA"/>
</dbReference>
<dbReference type="AlphaFoldDB" id="A0A9X1QVG3"/>
<dbReference type="InterPro" id="IPR001789">
    <property type="entry name" value="Sig_transdc_resp-reg_receiver"/>
</dbReference>
<evidence type="ECO:0000259" key="2">
    <source>
        <dbReference type="PROSITE" id="PS50110"/>
    </source>
</evidence>
<keyword evidence="1" id="KW-0597">Phosphoprotein</keyword>
<evidence type="ECO:0000256" key="1">
    <source>
        <dbReference type="PROSITE-ProRule" id="PRU00169"/>
    </source>
</evidence>
<organism evidence="3 4">
    <name type="scientific">Aequorivita vitellina</name>
    <dbReference type="NCBI Taxonomy" id="2874475"/>
    <lineage>
        <taxon>Bacteria</taxon>
        <taxon>Pseudomonadati</taxon>
        <taxon>Bacteroidota</taxon>
        <taxon>Flavobacteriia</taxon>
        <taxon>Flavobacteriales</taxon>
        <taxon>Flavobacteriaceae</taxon>
        <taxon>Aequorivita</taxon>
    </lineage>
</organism>
<gene>
    <name evidence="3" type="ORF">K8089_10665</name>
</gene>